<dbReference type="OrthoDB" id="8062037at2759"/>
<evidence type="ECO:0000313" key="3">
    <source>
        <dbReference type="EMBL" id="KAJ1981859.1"/>
    </source>
</evidence>
<gene>
    <name evidence="3" type="ORF">H4R34_001913</name>
</gene>
<proteinExistence type="predicted"/>
<sequence length="466" mass="51303">MSSVISWLESPIAGQKCPVCKSTVTPNRLQFLFHDWDEVGLYVRNMDSDDDNEDVESANEIQNALQIKDRCIAALKERCEKIHADAKDNAGQYNGYLSEFKQREKKLSAKCLALESECAKLRALYSQALASTGQPTNASLAQQCQAMHRDDLIQAVISAKHFLDQSDTEIKDTKRKLQAAEALVKSMRDQLEMVKGHMRAQKAKMDILSHEYEMSKASRAHSVRSELRNPDAKSNVWGQRRQKEASSSTFQPLPTSPTIQSPRQISAHRLDSPSGSSKVPNPFAIGSSNQAFSQPQSPTPSVISIGQLSKDPESETDSATTKAAESPRLLHISDTELPQPLDAVETMAVNPLLLSRTRPKRKSATNFVQIGSPKRAKSFSAAFADGQHTSCSGGMGGHSTASFHETRRRLQQLKDPTSIEATVTRLALAHATSPRRSGASTSRRQASSTNLKQKTLSNALPYMWSK</sequence>
<feature type="compositionally biased region" description="Polar residues" evidence="2">
    <location>
        <begin position="286"/>
        <end position="307"/>
    </location>
</feature>
<feature type="coiled-coil region" evidence="1">
    <location>
        <begin position="163"/>
        <end position="190"/>
    </location>
</feature>
<dbReference type="Proteomes" id="UP001151582">
    <property type="component" value="Unassembled WGS sequence"/>
</dbReference>
<organism evidence="3 4">
    <name type="scientific">Dimargaris verticillata</name>
    <dbReference type="NCBI Taxonomy" id="2761393"/>
    <lineage>
        <taxon>Eukaryota</taxon>
        <taxon>Fungi</taxon>
        <taxon>Fungi incertae sedis</taxon>
        <taxon>Zoopagomycota</taxon>
        <taxon>Kickxellomycotina</taxon>
        <taxon>Dimargaritomycetes</taxon>
        <taxon>Dimargaritales</taxon>
        <taxon>Dimargaritaceae</taxon>
        <taxon>Dimargaris</taxon>
    </lineage>
</organism>
<reference evidence="3" key="1">
    <citation type="submission" date="2022-07" db="EMBL/GenBank/DDBJ databases">
        <title>Phylogenomic reconstructions and comparative analyses of Kickxellomycotina fungi.</title>
        <authorList>
            <person name="Reynolds N.K."/>
            <person name="Stajich J.E."/>
            <person name="Barry K."/>
            <person name="Grigoriev I.V."/>
            <person name="Crous P."/>
            <person name="Smith M.E."/>
        </authorList>
    </citation>
    <scope>NUCLEOTIDE SEQUENCE</scope>
    <source>
        <strain evidence="3">RSA 567</strain>
    </source>
</reference>
<comment type="caution">
    <text evidence="3">The sequence shown here is derived from an EMBL/GenBank/DDBJ whole genome shotgun (WGS) entry which is preliminary data.</text>
</comment>
<feature type="region of interest" description="Disordered" evidence="2">
    <location>
        <begin position="218"/>
        <end position="335"/>
    </location>
</feature>
<feature type="region of interest" description="Disordered" evidence="2">
    <location>
        <begin position="429"/>
        <end position="454"/>
    </location>
</feature>
<protein>
    <submittedName>
        <fullName evidence="3">Uncharacterized protein</fullName>
    </submittedName>
</protein>
<dbReference type="EMBL" id="JANBQB010000109">
    <property type="protein sequence ID" value="KAJ1981859.1"/>
    <property type="molecule type" value="Genomic_DNA"/>
</dbReference>
<keyword evidence="4" id="KW-1185">Reference proteome</keyword>
<dbReference type="AlphaFoldDB" id="A0A9W8B561"/>
<name>A0A9W8B561_9FUNG</name>
<evidence type="ECO:0000256" key="2">
    <source>
        <dbReference type="SAM" id="MobiDB-lite"/>
    </source>
</evidence>
<evidence type="ECO:0000256" key="1">
    <source>
        <dbReference type="SAM" id="Coils"/>
    </source>
</evidence>
<evidence type="ECO:0000313" key="4">
    <source>
        <dbReference type="Proteomes" id="UP001151582"/>
    </source>
</evidence>
<keyword evidence="1" id="KW-0175">Coiled coil</keyword>
<feature type="compositionally biased region" description="Polar residues" evidence="2">
    <location>
        <begin position="434"/>
        <end position="454"/>
    </location>
</feature>
<feature type="compositionally biased region" description="Polar residues" evidence="2">
    <location>
        <begin position="245"/>
        <end position="264"/>
    </location>
</feature>
<accession>A0A9W8B561</accession>